<protein>
    <recommendedName>
        <fullName evidence="6">Heat shock protein 70</fullName>
    </recommendedName>
</protein>
<dbReference type="Pfam" id="PF00012">
    <property type="entry name" value="HSP70"/>
    <property type="match status" value="1"/>
</dbReference>
<dbReference type="AlphaFoldDB" id="A0A0D9XPZ9"/>
<dbReference type="Proteomes" id="UP000032180">
    <property type="component" value="Chromosome 11"/>
</dbReference>
<accession>A0A0D9XPZ9</accession>
<comment type="similarity">
    <text evidence="1">Belongs to the heat shock protein 70 family.</text>
</comment>
<dbReference type="PROSITE" id="PS00329">
    <property type="entry name" value="HSP70_2"/>
    <property type="match status" value="1"/>
</dbReference>
<sequence length="458" mass="50661">MVAGYEDRPMIVVRYEGEERQFMPEEISSMVLAKMRETTEVYLGKTVKNAVTTVPVYFNNSQRQATIDAGAIAGLNVMRIINEPTAAALAYGLENMPVTNKGRIVLVFDLGGGTFDVSLLNIDPGIKIDKGLFEVATAGDTHLGGADFDNEMVKHSIREFIRKHGSMDIQSDQKALRRLSTACERAKRMLSSTTQTTIEVDSLHKGIDLCITITRSRFEELNKDLFGKCIKAVDKCLQDAKMDKSIVDDVVLVGGSTRIPKVQKMLREFFSRKELRRSINPDEAVAYGATIHASILSGGTDDTRLVDMLLRDVTPLSLGIEIGYDHGMSFVVPRNTAIPMKKVKEHYTTLCDNQTGASIVVYEGENASTKENNLLGEFVLSGILLAPKGVPCIDVIFDIDANGVLEVSAKDRDTGRKNNITITNRSGRLKKEEIERMALEAEMHRIKQIKLAEAVQED</sequence>
<evidence type="ECO:0000313" key="5">
    <source>
        <dbReference type="Proteomes" id="UP000032180"/>
    </source>
</evidence>
<dbReference type="Gene3D" id="3.90.640.10">
    <property type="entry name" value="Actin, Chain A, domain 4"/>
    <property type="match status" value="1"/>
</dbReference>
<evidence type="ECO:0000313" key="4">
    <source>
        <dbReference type="EnsemblPlants" id="LPERR11G05080.1"/>
    </source>
</evidence>
<dbReference type="PANTHER" id="PTHR19375">
    <property type="entry name" value="HEAT SHOCK PROTEIN 70KDA"/>
    <property type="match status" value="1"/>
</dbReference>
<reference evidence="5" key="2">
    <citation type="submission" date="2013-12" db="EMBL/GenBank/DDBJ databases">
        <authorList>
            <person name="Yu Y."/>
            <person name="Lee S."/>
            <person name="de Baynast K."/>
            <person name="Wissotski M."/>
            <person name="Liu L."/>
            <person name="Talag J."/>
            <person name="Goicoechea J."/>
            <person name="Angelova A."/>
            <person name="Jetty R."/>
            <person name="Kudrna D."/>
            <person name="Golser W."/>
            <person name="Rivera L."/>
            <person name="Zhang J."/>
            <person name="Wing R."/>
        </authorList>
    </citation>
    <scope>NUCLEOTIDE SEQUENCE</scope>
</reference>
<dbReference type="GO" id="GO:0140662">
    <property type="term" value="F:ATP-dependent protein folding chaperone"/>
    <property type="evidence" value="ECO:0007669"/>
    <property type="project" value="InterPro"/>
</dbReference>
<dbReference type="GO" id="GO:0005524">
    <property type="term" value="F:ATP binding"/>
    <property type="evidence" value="ECO:0007669"/>
    <property type="project" value="UniProtKB-KW"/>
</dbReference>
<dbReference type="Gene3D" id="2.60.34.10">
    <property type="entry name" value="Substrate Binding Domain Of DNAk, Chain A, domain 1"/>
    <property type="match status" value="1"/>
</dbReference>
<evidence type="ECO:0008006" key="6">
    <source>
        <dbReference type="Google" id="ProtNLM"/>
    </source>
</evidence>
<reference evidence="4 5" key="1">
    <citation type="submission" date="2012-08" db="EMBL/GenBank/DDBJ databases">
        <title>Oryza genome evolution.</title>
        <authorList>
            <person name="Wing R.A."/>
        </authorList>
    </citation>
    <scope>NUCLEOTIDE SEQUENCE</scope>
</reference>
<reference evidence="4" key="3">
    <citation type="submission" date="2015-04" db="UniProtKB">
        <authorList>
            <consortium name="EnsemblPlants"/>
        </authorList>
    </citation>
    <scope>IDENTIFICATION</scope>
</reference>
<dbReference type="InterPro" id="IPR029047">
    <property type="entry name" value="HSP70_peptide-bd_sf"/>
</dbReference>
<dbReference type="STRING" id="77586.A0A0D9XPZ9"/>
<dbReference type="FunFam" id="2.60.34.10:FF:000012">
    <property type="entry name" value="Heat shock 70 kDa protein"/>
    <property type="match status" value="1"/>
</dbReference>
<dbReference type="Gene3D" id="3.30.420.40">
    <property type="match status" value="2"/>
</dbReference>
<dbReference type="FunFam" id="3.30.420.40:FF:000545">
    <property type="entry name" value="Endoplasmic reticulum chaperone BiP"/>
    <property type="match status" value="1"/>
</dbReference>
<dbReference type="InterPro" id="IPR018181">
    <property type="entry name" value="Heat_shock_70_CS"/>
</dbReference>
<dbReference type="SUPFAM" id="SSF53067">
    <property type="entry name" value="Actin-like ATPase domain"/>
    <property type="match status" value="2"/>
</dbReference>
<dbReference type="InterPro" id="IPR013126">
    <property type="entry name" value="Hsp_70_fam"/>
</dbReference>
<evidence type="ECO:0000256" key="1">
    <source>
        <dbReference type="ARBA" id="ARBA00007381"/>
    </source>
</evidence>
<dbReference type="InterPro" id="IPR043129">
    <property type="entry name" value="ATPase_NBD"/>
</dbReference>
<dbReference type="PROSITE" id="PS01036">
    <property type="entry name" value="HSP70_3"/>
    <property type="match status" value="1"/>
</dbReference>
<dbReference type="Gramene" id="LPERR11G05080.1">
    <property type="protein sequence ID" value="LPERR11G05080.1"/>
    <property type="gene ID" value="LPERR11G05080"/>
</dbReference>
<evidence type="ECO:0000256" key="2">
    <source>
        <dbReference type="ARBA" id="ARBA00022741"/>
    </source>
</evidence>
<dbReference type="PRINTS" id="PR00301">
    <property type="entry name" value="HEATSHOCK70"/>
</dbReference>
<evidence type="ECO:0000256" key="3">
    <source>
        <dbReference type="ARBA" id="ARBA00022840"/>
    </source>
</evidence>
<keyword evidence="2" id="KW-0547">Nucleotide-binding</keyword>
<dbReference type="FunFam" id="3.90.640.10:FF:000002">
    <property type="entry name" value="Heat shock 70 kDa"/>
    <property type="match status" value="1"/>
</dbReference>
<dbReference type="Gene3D" id="3.30.30.30">
    <property type="match status" value="1"/>
</dbReference>
<dbReference type="eggNOG" id="KOG0101">
    <property type="taxonomic scope" value="Eukaryota"/>
</dbReference>
<name>A0A0D9XPZ9_9ORYZ</name>
<dbReference type="SUPFAM" id="SSF100920">
    <property type="entry name" value="Heat shock protein 70kD (HSP70), peptide-binding domain"/>
    <property type="match status" value="1"/>
</dbReference>
<proteinExistence type="inferred from homology"/>
<keyword evidence="3" id="KW-0067">ATP-binding</keyword>
<keyword evidence="5" id="KW-1185">Reference proteome</keyword>
<dbReference type="HOGENOM" id="CLU_005965_0_1_1"/>
<dbReference type="EnsemblPlants" id="LPERR11G05080.1">
    <property type="protein sequence ID" value="LPERR11G05080.1"/>
    <property type="gene ID" value="LPERR11G05080"/>
</dbReference>
<organism evidence="4 5">
    <name type="scientific">Leersia perrieri</name>
    <dbReference type="NCBI Taxonomy" id="77586"/>
    <lineage>
        <taxon>Eukaryota</taxon>
        <taxon>Viridiplantae</taxon>
        <taxon>Streptophyta</taxon>
        <taxon>Embryophyta</taxon>
        <taxon>Tracheophyta</taxon>
        <taxon>Spermatophyta</taxon>
        <taxon>Magnoliopsida</taxon>
        <taxon>Liliopsida</taxon>
        <taxon>Poales</taxon>
        <taxon>Poaceae</taxon>
        <taxon>BOP clade</taxon>
        <taxon>Oryzoideae</taxon>
        <taxon>Oryzeae</taxon>
        <taxon>Oryzinae</taxon>
        <taxon>Leersia</taxon>
    </lineage>
</organism>